<dbReference type="Pfam" id="PF06945">
    <property type="entry name" value="DUF1289"/>
    <property type="match status" value="1"/>
</dbReference>
<organism evidence="1 2">
    <name type="scientific">Azospirillum lipoferum</name>
    <dbReference type="NCBI Taxonomy" id="193"/>
    <lineage>
        <taxon>Bacteria</taxon>
        <taxon>Pseudomonadati</taxon>
        <taxon>Pseudomonadota</taxon>
        <taxon>Alphaproteobacteria</taxon>
        <taxon>Rhodospirillales</taxon>
        <taxon>Azospirillaceae</taxon>
        <taxon>Azospirillum</taxon>
    </lineage>
</organism>
<protein>
    <submittedName>
        <fullName evidence="1">DUF1289 domain-containing protein</fullName>
    </submittedName>
</protein>
<dbReference type="Proteomes" id="UP000324927">
    <property type="component" value="Unassembled WGS sequence"/>
</dbReference>
<dbReference type="OrthoDB" id="9811423at2"/>
<proteinExistence type="predicted"/>
<dbReference type="InterPro" id="IPR010710">
    <property type="entry name" value="DUF1289"/>
</dbReference>
<sequence length="112" mass="11995">MSGKLSKKASGTDTGNPCIGLCRFGGGGACLGCHRSKAEVKGWKRLSDTAKAAINERIRQGVEAGSVEGKAPRKRLRKLDRKICKLESKLALLRAERERVADSGGQTPESSR</sequence>
<gene>
    <name evidence="1" type="ORF">FZ942_16850</name>
</gene>
<dbReference type="AlphaFoldDB" id="A0A5A9GLT3"/>
<dbReference type="RefSeq" id="WP_149232238.1">
    <property type="nucleotide sequence ID" value="NZ_JALJXJ010000007.1"/>
</dbReference>
<reference evidence="1 2" key="1">
    <citation type="submission" date="2019-08" db="EMBL/GenBank/DDBJ databases">
        <authorList>
            <person name="Grouzdev D."/>
            <person name="Tikhonova E."/>
            <person name="Kravchenko I."/>
        </authorList>
    </citation>
    <scope>NUCLEOTIDE SEQUENCE [LARGE SCALE GENOMIC DNA]</scope>
    <source>
        <strain evidence="1 2">59b</strain>
    </source>
</reference>
<comment type="caution">
    <text evidence="1">The sequence shown here is derived from an EMBL/GenBank/DDBJ whole genome shotgun (WGS) entry which is preliminary data.</text>
</comment>
<name>A0A5A9GLT3_AZOLI</name>
<accession>A0A5A9GLT3</accession>
<dbReference type="EMBL" id="VTTN01000006">
    <property type="protein sequence ID" value="KAA0595297.1"/>
    <property type="molecule type" value="Genomic_DNA"/>
</dbReference>
<evidence type="ECO:0000313" key="1">
    <source>
        <dbReference type="EMBL" id="KAA0595297.1"/>
    </source>
</evidence>
<evidence type="ECO:0000313" key="2">
    <source>
        <dbReference type="Proteomes" id="UP000324927"/>
    </source>
</evidence>
<keyword evidence="2" id="KW-1185">Reference proteome</keyword>